<dbReference type="PROSITE" id="PS00027">
    <property type="entry name" value="HOMEOBOX_1"/>
    <property type="match status" value="1"/>
</dbReference>
<dbReference type="InterPro" id="IPR050649">
    <property type="entry name" value="Paired_Homeobox_TFs"/>
</dbReference>
<feature type="compositionally biased region" description="Basic and acidic residues" evidence="8">
    <location>
        <begin position="276"/>
        <end position="287"/>
    </location>
</feature>
<evidence type="ECO:0000256" key="1">
    <source>
        <dbReference type="ARBA" id="ARBA00004123"/>
    </source>
</evidence>
<evidence type="ECO:0000313" key="10">
    <source>
        <dbReference type="EMBL" id="KAF0287703.1"/>
    </source>
</evidence>
<organism evidence="10 11">
    <name type="scientific">Amphibalanus amphitrite</name>
    <name type="common">Striped barnacle</name>
    <name type="synonym">Balanus amphitrite</name>
    <dbReference type="NCBI Taxonomy" id="1232801"/>
    <lineage>
        <taxon>Eukaryota</taxon>
        <taxon>Metazoa</taxon>
        <taxon>Ecdysozoa</taxon>
        <taxon>Arthropoda</taxon>
        <taxon>Crustacea</taxon>
        <taxon>Multicrustacea</taxon>
        <taxon>Cirripedia</taxon>
        <taxon>Thoracica</taxon>
        <taxon>Thoracicalcarea</taxon>
        <taxon>Balanomorpha</taxon>
        <taxon>Balanoidea</taxon>
        <taxon>Balanidae</taxon>
        <taxon>Amphibalaninae</taxon>
        <taxon>Amphibalanus</taxon>
    </lineage>
</organism>
<dbReference type="FunFam" id="1.10.10.60:FF:000223">
    <property type="entry name" value="Goosecoid homeobox 2"/>
    <property type="match status" value="1"/>
</dbReference>
<dbReference type="OrthoDB" id="6159439at2759"/>
<feature type="region of interest" description="Disordered" evidence="8">
    <location>
        <begin position="73"/>
        <end position="104"/>
    </location>
</feature>
<proteinExistence type="inferred from homology"/>
<dbReference type="InterPro" id="IPR001356">
    <property type="entry name" value="HD"/>
</dbReference>
<dbReference type="EMBL" id="VIIS01002171">
    <property type="protein sequence ID" value="KAF0287703.1"/>
    <property type="molecule type" value="Genomic_DNA"/>
</dbReference>
<dbReference type="AlphaFoldDB" id="A0A6A4V1C2"/>
<evidence type="ECO:0000256" key="7">
    <source>
        <dbReference type="RuleBase" id="RU000682"/>
    </source>
</evidence>
<dbReference type="PANTHER" id="PTHR24329">
    <property type="entry name" value="HOMEOBOX PROTEIN ARISTALESS"/>
    <property type="match status" value="1"/>
</dbReference>
<comment type="similarity">
    <text evidence="2">Belongs to the paired homeobox family. Bicoid subfamily.</text>
</comment>
<dbReference type="PROSITE" id="PS50071">
    <property type="entry name" value="HOMEOBOX_2"/>
    <property type="match status" value="1"/>
</dbReference>
<comment type="subcellular location">
    <subcellularLocation>
        <location evidence="1 6 7">Nucleus</location>
    </subcellularLocation>
</comment>
<keyword evidence="5 6" id="KW-0539">Nucleus</keyword>
<name>A0A6A4V1C2_AMPAM</name>
<keyword evidence="4 6" id="KW-0371">Homeobox</keyword>
<dbReference type="SUPFAM" id="SSF46689">
    <property type="entry name" value="Homeodomain-like"/>
    <property type="match status" value="1"/>
</dbReference>
<feature type="compositionally biased region" description="Basic and acidic residues" evidence="8">
    <location>
        <begin position="243"/>
        <end position="252"/>
    </location>
</feature>
<dbReference type="Gene3D" id="1.10.10.60">
    <property type="entry name" value="Homeodomain-like"/>
    <property type="match status" value="1"/>
</dbReference>
<evidence type="ECO:0000256" key="6">
    <source>
        <dbReference type="PROSITE-ProRule" id="PRU00108"/>
    </source>
</evidence>
<dbReference type="PANTHER" id="PTHR24329:SF516">
    <property type="entry name" value="HOMEOBOX PROTEIN GOOSECOID"/>
    <property type="match status" value="1"/>
</dbReference>
<evidence type="ECO:0000256" key="8">
    <source>
        <dbReference type="SAM" id="MobiDB-lite"/>
    </source>
</evidence>
<dbReference type="CDD" id="cd00086">
    <property type="entry name" value="homeodomain"/>
    <property type="match status" value="1"/>
</dbReference>
<dbReference type="InterPro" id="IPR017970">
    <property type="entry name" value="Homeobox_CS"/>
</dbReference>
<evidence type="ECO:0000259" key="9">
    <source>
        <dbReference type="PROSITE" id="PS50071"/>
    </source>
</evidence>
<feature type="region of interest" description="Disordered" evidence="8">
    <location>
        <begin position="237"/>
        <end position="293"/>
    </location>
</feature>
<dbReference type="Proteomes" id="UP000440578">
    <property type="component" value="Unassembled WGS sequence"/>
</dbReference>
<accession>A0A6A4V1C2</accession>
<keyword evidence="3 6" id="KW-0238">DNA-binding</keyword>
<feature type="domain" description="Homeobox" evidence="9">
    <location>
        <begin position="181"/>
        <end position="241"/>
    </location>
</feature>
<dbReference type="Pfam" id="PF00046">
    <property type="entry name" value="Homeodomain"/>
    <property type="match status" value="1"/>
</dbReference>
<evidence type="ECO:0000256" key="5">
    <source>
        <dbReference type="ARBA" id="ARBA00023242"/>
    </source>
</evidence>
<dbReference type="GO" id="GO:0000981">
    <property type="term" value="F:DNA-binding transcription factor activity, RNA polymerase II-specific"/>
    <property type="evidence" value="ECO:0007669"/>
    <property type="project" value="InterPro"/>
</dbReference>
<keyword evidence="11" id="KW-1185">Reference proteome</keyword>
<evidence type="ECO:0000313" key="11">
    <source>
        <dbReference type="Proteomes" id="UP000440578"/>
    </source>
</evidence>
<evidence type="ECO:0000256" key="2">
    <source>
        <dbReference type="ARBA" id="ARBA00006503"/>
    </source>
</evidence>
<comment type="caution">
    <text evidence="10">The sequence shown here is derived from an EMBL/GenBank/DDBJ whole genome shotgun (WGS) entry which is preliminary data.</text>
</comment>
<dbReference type="GO" id="GO:0005634">
    <property type="term" value="C:nucleus"/>
    <property type="evidence" value="ECO:0007669"/>
    <property type="project" value="UniProtKB-SubCell"/>
</dbReference>
<feature type="DNA-binding region" description="Homeobox" evidence="6">
    <location>
        <begin position="183"/>
        <end position="242"/>
    </location>
</feature>
<evidence type="ECO:0000256" key="3">
    <source>
        <dbReference type="ARBA" id="ARBA00023125"/>
    </source>
</evidence>
<dbReference type="InterPro" id="IPR009057">
    <property type="entry name" value="Homeodomain-like_sf"/>
</dbReference>
<reference evidence="10 11" key="1">
    <citation type="submission" date="2019-07" db="EMBL/GenBank/DDBJ databases">
        <title>Draft genome assembly of a fouling barnacle, Amphibalanus amphitrite (Darwin, 1854): The first reference genome for Thecostraca.</title>
        <authorList>
            <person name="Kim W."/>
        </authorList>
    </citation>
    <scope>NUCLEOTIDE SEQUENCE [LARGE SCALE GENOMIC DNA]</scope>
    <source>
        <strain evidence="10">SNU_AA5</strain>
        <tissue evidence="10">Soma without cirri and trophi</tissue>
    </source>
</reference>
<gene>
    <name evidence="10" type="primary">Gsc_0</name>
    <name evidence="10" type="ORF">FJT64_013874</name>
</gene>
<protein>
    <submittedName>
        <fullName evidence="10">Homeobox protein goosecoid</fullName>
    </submittedName>
</protein>
<dbReference type="SMART" id="SM00389">
    <property type="entry name" value="HOX"/>
    <property type="match status" value="1"/>
</dbReference>
<evidence type="ECO:0000256" key="4">
    <source>
        <dbReference type="ARBA" id="ARBA00023155"/>
    </source>
</evidence>
<sequence>MSSAGDSLCAHISAVRPVKSVWELIQRRTPPSTDAHWSTHRLAPPQNCVPSAASRVDAHSRRSHVRRAAAMVESGDVPRGVSLSPPAGLTAYRASPPSLPPPPPPPPLLFAHPPPRRADNPFSMDVILGRRPAPETADGAAPLHGLGRLQLHAELFGLPRPMCSGFSCVPMTSRSMSSPTKRKRRHRTIFTEEQLERLEETFEKTHYPDVLLREQLAMKVDLKEERVEVWFKNRRAKWRKHRREEQESRRDAPPPPGGSEGDPVGGPPPGGSQGAEDIHTDTDHQLEEPLQVD</sequence>
<dbReference type="GO" id="GO:0000977">
    <property type="term" value="F:RNA polymerase II transcription regulatory region sequence-specific DNA binding"/>
    <property type="evidence" value="ECO:0007669"/>
    <property type="project" value="TreeGrafter"/>
</dbReference>